<keyword evidence="1" id="KW-0812">Transmembrane</keyword>
<feature type="transmembrane region" description="Helical" evidence="1">
    <location>
        <begin position="48"/>
        <end position="72"/>
    </location>
</feature>
<name>A0A1S7DQB1_RIEAN</name>
<dbReference type="RefSeq" id="WP_014938326.1">
    <property type="nucleotide sequence ID" value="NZ_CP011859.1"/>
</dbReference>
<evidence type="ECO:0000256" key="1">
    <source>
        <dbReference type="SAM" id="Phobius"/>
    </source>
</evidence>
<dbReference type="Proteomes" id="UP000189883">
    <property type="component" value="Chromosome"/>
</dbReference>
<gene>
    <name evidence="2" type="ORF">AB406_0342</name>
</gene>
<keyword evidence="1" id="KW-0472">Membrane</keyword>
<organism evidence="2 3">
    <name type="scientific">Riemerella anatipestifer</name>
    <name type="common">Moraxella anatipestifer</name>
    <dbReference type="NCBI Taxonomy" id="34085"/>
    <lineage>
        <taxon>Bacteria</taxon>
        <taxon>Pseudomonadati</taxon>
        <taxon>Bacteroidota</taxon>
        <taxon>Flavobacteriia</taxon>
        <taxon>Flavobacteriales</taxon>
        <taxon>Weeksellaceae</taxon>
        <taxon>Riemerella</taxon>
    </lineage>
</organism>
<proteinExistence type="predicted"/>
<reference evidence="2 3" key="1">
    <citation type="submission" date="2015-06" db="EMBL/GenBank/DDBJ databases">
        <title>R. anatipestifer strain HXb2 is the most virulent strain so far, and the genome sequence would help us uncover the pathogenesis.</title>
        <authorList>
            <person name="Hu Q."/>
            <person name="Qi J."/>
            <person name="Bo H."/>
            <person name="Liu G."/>
            <person name="Tao M."/>
            <person name="Ding Y."/>
            <person name="Xue Y."/>
        </authorList>
    </citation>
    <scope>NUCLEOTIDE SEQUENCE [LARGE SCALE GENOMIC DNA]</scope>
    <source>
        <strain evidence="2 3">HXb2</strain>
    </source>
</reference>
<dbReference type="EMBL" id="CP011859">
    <property type="protein sequence ID" value="AQY21302.1"/>
    <property type="molecule type" value="Genomic_DNA"/>
</dbReference>
<keyword evidence="1" id="KW-1133">Transmembrane helix</keyword>
<accession>A0A1S7DQB1</accession>
<dbReference type="AlphaFoldDB" id="A0A1S7DQB1"/>
<protein>
    <submittedName>
        <fullName evidence="2">Uncharacterized protein</fullName>
    </submittedName>
</protein>
<feature type="transmembrane region" description="Helical" evidence="1">
    <location>
        <begin position="9"/>
        <end position="28"/>
    </location>
</feature>
<feature type="transmembrane region" description="Helical" evidence="1">
    <location>
        <begin position="93"/>
        <end position="115"/>
    </location>
</feature>
<evidence type="ECO:0000313" key="2">
    <source>
        <dbReference type="EMBL" id="AQY21302.1"/>
    </source>
</evidence>
<feature type="transmembrane region" description="Helical" evidence="1">
    <location>
        <begin position="151"/>
        <end position="168"/>
    </location>
</feature>
<evidence type="ECO:0000313" key="3">
    <source>
        <dbReference type="Proteomes" id="UP000189883"/>
    </source>
</evidence>
<sequence length="181" mass="21214">MEIRNLLRVIFRVFGLYSVVNLSFNFFPQSINYLINADIFFPFDVENGIIQTWIYLFITLVFTVLVFYFLIINPDLIIKRFKPSKFLDEKIDFGNLNSENLLQIAILSIGILVLFDSLPELINKLFIFFKLKNMDRNINDDLTTVGMNSEIIVESVKSLLGFVFVIFQNEIGRMLYKKNLE</sequence>